<proteinExistence type="predicted"/>
<evidence type="ECO:0000313" key="3">
    <source>
        <dbReference type="Proteomes" id="UP000007879"/>
    </source>
</evidence>
<feature type="region of interest" description="Disordered" evidence="1">
    <location>
        <begin position="483"/>
        <end position="563"/>
    </location>
</feature>
<dbReference type="EnsemblMetazoa" id="XM_020002446.1">
    <property type="protein sequence ID" value="XP_019858005.1"/>
    <property type="gene ID" value="LOC105315238"/>
</dbReference>
<reference evidence="2" key="2">
    <citation type="submission" date="2017-05" db="UniProtKB">
        <authorList>
            <consortium name="EnsemblMetazoa"/>
        </authorList>
    </citation>
    <scope>IDENTIFICATION</scope>
</reference>
<dbReference type="InterPro" id="IPR016024">
    <property type="entry name" value="ARM-type_fold"/>
</dbReference>
<protein>
    <submittedName>
        <fullName evidence="2">Uncharacterized protein</fullName>
    </submittedName>
</protein>
<dbReference type="AlphaFoldDB" id="A0A1X7VQT6"/>
<feature type="compositionally biased region" description="Acidic residues" evidence="1">
    <location>
        <begin position="530"/>
        <end position="552"/>
    </location>
</feature>
<sequence length="563" mass="62387">MAHVPRRGSQGEMESIEDEIVKGFISEPGSIPHRRLGPALLSCTSAPLKDNVDQITRQLTTDIKVTVHPSQLSVVLNCVDTFLQRIALERISTPPSLPKLIGILFYHESSCSSSQCVMLHSLTTLCYLFPGACKEHRSMILKWSKCALFSKSTSLMKEAASLLQVLNSSLKSGTSPEETQFFLSLIQSVHYCITALLGEEEDEESPSPTLLLPDLSNSLDGTEKIDVLVKGVSSLTYLLRVCLLVDVHRLLDVPLDQLWGLIWRMMNNQSSVDNVNHLLLKASWQLLLVTIQSCGLSLLPYSDTIESAIIKTFHRASPASILPLVCKCAEKWVCLRNSCSLQFIEKLMSCVCICTHHRIEACQDYDRKVAFQFKEDKILSLYIDTLNTCIGSVTSGRLSPLTAKSVLDLCYTILSSGYTESNSLSSLLNHPLLYSNKNSFSKLQDQALEELTQNPVATVPHSNTAATSVHYQPTTSSVNDEAMIDDEGSGEDEEMTLDHVGPSPVAKQDAIKGRDTEAPTEAKRRKVEEEVLLDEEELNEGNDEEEDDEDIDVNSMLMKAFDV</sequence>
<evidence type="ECO:0000313" key="2">
    <source>
        <dbReference type="EnsemblMetazoa" id="Aqu2.1.42259_001"/>
    </source>
</evidence>
<evidence type="ECO:0000256" key="1">
    <source>
        <dbReference type="SAM" id="MobiDB-lite"/>
    </source>
</evidence>
<dbReference type="KEGG" id="aqu:105315238"/>
<dbReference type="InParanoid" id="A0A1X7VQT6"/>
<name>A0A1X7VQT6_AMPQE</name>
<reference evidence="3" key="1">
    <citation type="journal article" date="2010" name="Nature">
        <title>The Amphimedon queenslandica genome and the evolution of animal complexity.</title>
        <authorList>
            <person name="Srivastava M."/>
            <person name="Simakov O."/>
            <person name="Chapman J."/>
            <person name="Fahey B."/>
            <person name="Gauthier M.E."/>
            <person name="Mitros T."/>
            <person name="Richards G.S."/>
            <person name="Conaco C."/>
            <person name="Dacre M."/>
            <person name="Hellsten U."/>
            <person name="Larroux C."/>
            <person name="Putnam N.H."/>
            <person name="Stanke M."/>
            <person name="Adamska M."/>
            <person name="Darling A."/>
            <person name="Degnan S.M."/>
            <person name="Oakley T.H."/>
            <person name="Plachetzki D.C."/>
            <person name="Zhai Y."/>
            <person name="Adamski M."/>
            <person name="Calcino A."/>
            <person name="Cummins S.F."/>
            <person name="Goodstein D.M."/>
            <person name="Harris C."/>
            <person name="Jackson D.J."/>
            <person name="Leys S.P."/>
            <person name="Shu S."/>
            <person name="Woodcroft B.J."/>
            <person name="Vervoort M."/>
            <person name="Kosik K.S."/>
            <person name="Manning G."/>
            <person name="Degnan B.M."/>
            <person name="Rokhsar D.S."/>
        </authorList>
    </citation>
    <scope>NUCLEOTIDE SEQUENCE [LARGE SCALE GENOMIC DNA]</scope>
</reference>
<dbReference type="Proteomes" id="UP000007879">
    <property type="component" value="Unassembled WGS sequence"/>
</dbReference>
<organism evidence="2">
    <name type="scientific">Amphimedon queenslandica</name>
    <name type="common">Sponge</name>
    <dbReference type="NCBI Taxonomy" id="400682"/>
    <lineage>
        <taxon>Eukaryota</taxon>
        <taxon>Metazoa</taxon>
        <taxon>Porifera</taxon>
        <taxon>Demospongiae</taxon>
        <taxon>Heteroscleromorpha</taxon>
        <taxon>Haplosclerida</taxon>
        <taxon>Niphatidae</taxon>
        <taxon>Amphimedon</taxon>
    </lineage>
</organism>
<accession>A0A1X7VQT6</accession>
<gene>
    <name evidence="2" type="primary">105315238</name>
</gene>
<dbReference type="EnsemblMetazoa" id="Aqu2.1.42259_001">
    <property type="protein sequence ID" value="Aqu2.1.42259_001"/>
    <property type="gene ID" value="Aqu2.1.42259"/>
</dbReference>
<feature type="compositionally biased region" description="Acidic residues" evidence="1">
    <location>
        <begin position="483"/>
        <end position="495"/>
    </location>
</feature>
<dbReference type="SUPFAM" id="SSF48371">
    <property type="entry name" value="ARM repeat"/>
    <property type="match status" value="1"/>
</dbReference>
<keyword evidence="3" id="KW-1185">Reference proteome</keyword>
<feature type="compositionally biased region" description="Basic and acidic residues" evidence="1">
    <location>
        <begin position="509"/>
        <end position="529"/>
    </location>
</feature>